<protein>
    <submittedName>
        <fullName evidence="1">DUF2935 domain-containing protein</fullName>
    </submittedName>
</protein>
<name>A0ABR8PQY7_9CLOT</name>
<dbReference type="Gene3D" id="1.20.1260.120">
    <property type="entry name" value="Protein of unknown function DUF2935"/>
    <property type="match status" value="1"/>
</dbReference>
<dbReference type="EMBL" id="JACSRA010000004">
    <property type="protein sequence ID" value="MBD7910494.1"/>
    <property type="molecule type" value="Genomic_DNA"/>
</dbReference>
<dbReference type="Pfam" id="PF11155">
    <property type="entry name" value="DUF2935"/>
    <property type="match status" value="2"/>
</dbReference>
<organism evidence="1 2">
    <name type="scientific">Clostridium cibarium</name>
    <dbReference type="NCBI Taxonomy" id="2762247"/>
    <lineage>
        <taxon>Bacteria</taxon>
        <taxon>Bacillati</taxon>
        <taxon>Bacillota</taxon>
        <taxon>Clostridia</taxon>
        <taxon>Eubacteriales</taxon>
        <taxon>Clostridiaceae</taxon>
        <taxon>Clostridium</taxon>
    </lineage>
</organism>
<sequence>MINERKYVILSLELHLFFLRIMKEHALFMEVTFAPKNSKLVKEAAYHRVQFEKALNEVVKLSNGVVRERILESGEIVTDYTLSIEGKTEHYTGIPINRRITSEELRLECGMDSKIKSDLVRRVKQLNRRINKILDDLINFKVKVLEGVLSCNLFTMNYPSLIKHIIHEANYYKASLIEIENNNNMDYKNIKEGEVFWDEIMMEHALTVRGLLDPSEKALIDTANMFSENYNYLLDNAKNITESNILGITNENLNETLKLRDFKEVGLKGTEECKIQGIILPLLLDHVLREANHFIRLLKDYNKKINR</sequence>
<dbReference type="InterPro" id="IPR021328">
    <property type="entry name" value="CotB-like"/>
</dbReference>
<dbReference type="RefSeq" id="WP_191767753.1">
    <property type="nucleotide sequence ID" value="NZ_JACSRA010000004.1"/>
</dbReference>
<dbReference type="Proteomes" id="UP000627781">
    <property type="component" value="Unassembled WGS sequence"/>
</dbReference>
<dbReference type="SUPFAM" id="SSF158430">
    <property type="entry name" value="Bacillus cereus metalloprotein-like"/>
    <property type="match status" value="2"/>
</dbReference>
<evidence type="ECO:0000313" key="2">
    <source>
        <dbReference type="Proteomes" id="UP000627781"/>
    </source>
</evidence>
<accession>A0ABR8PQY7</accession>
<proteinExistence type="predicted"/>
<evidence type="ECO:0000313" key="1">
    <source>
        <dbReference type="EMBL" id="MBD7910494.1"/>
    </source>
</evidence>
<keyword evidence="2" id="KW-1185">Reference proteome</keyword>
<gene>
    <name evidence="1" type="ORF">H9661_03890</name>
</gene>
<comment type="caution">
    <text evidence="1">The sequence shown here is derived from an EMBL/GenBank/DDBJ whole genome shotgun (WGS) entry which is preliminary data.</text>
</comment>
<reference evidence="1 2" key="1">
    <citation type="submission" date="2020-08" db="EMBL/GenBank/DDBJ databases">
        <title>A Genomic Blueprint of the Chicken Gut Microbiome.</title>
        <authorList>
            <person name="Gilroy R."/>
            <person name="Ravi A."/>
            <person name="Getino M."/>
            <person name="Pursley I."/>
            <person name="Horton D.L."/>
            <person name="Alikhan N.-F."/>
            <person name="Baker D."/>
            <person name="Gharbi K."/>
            <person name="Hall N."/>
            <person name="Watson M."/>
            <person name="Adriaenssens E.M."/>
            <person name="Foster-Nyarko E."/>
            <person name="Jarju S."/>
            <person name="Secka A."/>
            <person name="Antonio M."/>
            <person name="Oren A."/>
            <person name="Chaudhuri R."/>
            <person name="La Ragione R.M."/>
            <person name="Hildebrand F."/>
            <person name="Pallen M.J."/>
        </authorList>
    </citation>
    <scope>NUCLEOTIDE SEQUENCE [LARGE SCALE GENOMIC DNA]</scope>
    <source>
        <strain evidence="1 2">Sa3CVN1</strain>
    </source>
</reference>